<dbReference type="EMBL" id="JAUCMM010000007">
    <property type="protein sequence ID" value="MDM7888943.1"/>
    <property type="molecule type" value="Genomic_DNA"/>
</dbReference>
<evidence type="ECO:0000256" key="2">
    <source>
        <dbReference type="SAM" id="Phobius"/>
    </source>
</evidence>
<accession>A0ABT7TH76</accession>
<keyword evidence="2" id="KW-0812">Transmembrane</keyword>
<name>A0ABT7TH76_9MICO</name>
<feature type="compositionally biased region" description="Pro residues" evidence="1">
    <location>
        <begin position="1"/>
        <end position="11"/>
    </location>
</feature>
<feature type="region of interest" description="Disordered" evidence="1">
    <location>
        <begin position="1"/>
        <end position="43"/>
    </location>
</feature>
<protein>
    <submittedName>
        <fullName evidence="3">Phospholipase</fullName>
    </submittedName>
</protein>
<dbReference type="Proteomes" id="UP001235720">
    <property type="component" value="Unassembled WGS sequence"/>
</dbReference>
<comment type="caution">
    <text evidence="3">The sequence shown here is derived from an EMBL/GenBank/DDBJ whole genome shotgun (WGS) entry which is preliminary data.</text>
</comment>
<reference evidence="3 4" key="1">
    <citation type="submission" date="2023-06" db="EMBL/GenBank/DDBJ databases">
        <authorList>
            <person name="Feng G."/>
            <person name="Li J."/>
            <person name="Zhu H."/>
        </authorList>
    </citation>
    <scope>NUCLEOTIDE SEQUENCE [LARGE SCALE GENOMIC DNA]</scope>
    <source>
        <strain evidence="3 4">RHCJP20</strain>
    </source>
</reference>
<organism evidence="3 4">
    <name type="scientific">Curtobacterium subtropicum</name>
    <dbReference type="NCBI Taxonomy" id="3055138"/>
    <lineage>
        <taxon>Bacteria</taxon>
        <taxon>Bacillati</taxon>
        <taxon>Actinomycetota</taxon>
        <taxon>Actinomycetes</taxon>
        <taxon>Micrococcales</taxon>
        <taxon>Microbacteriaceae</taxon>
        <taxon>Curtobacterium</taxon>
    </lineage>
</organism>
<feature type="compositionally biased region" description="Low complexity" evidence="1">
    <location>
        <begin position="12"/>
        <end position="33"/>
    </location>
</feature>
<dbReference type="RefSeq" id="WP_289470536.1">
    <property type="nucleotide sequence ID" value="NZ_JAUCMM010000007.1"/>
</dbReference>
<keyword evidence="4" id="KW-1185">Reference proteome</keyword>
<evidence type="ECO:0000313" key="4">
    <source>
        <dbReference type="Proteomes" id="UP001235720"/>
    </source>
</evidence>
<feature type="transmembrane region" description="Helical" evidence="2">
    <location>
        <begin position="51"/>
        <end position="72"/>
    </location>
</feature>
<keyword evidence="2" id="KW-0472">Membrane</keyword>
<gene>
    <name evidence="3" type="ORF">QUG98_10800</name>
</gene>
<evidence type="ECO:0000313" key="3">
    <source>
        <dbReference type="EMBL" id="MDM7888943.1"/>
    </source>
</evidence>
<evidence type="ECO:0000256" key="1">
    <source>
        <dbReference type="SAM" id="MobiDB-lite"/>
    </source>
</evidence>
<keyword evidence="2" id="KW-1133">Transmembrane helix</keyword>
<sequence length="310" mass="31399">MTRNTPEPPSTTRPGTTRPGTTAANPTTATTRRQALDTPSRRVRRALRSRSALVVGGAAAVALVGGLATVGAQPAIGEAIGMPSASATSTPALHGADLDRAQAAATIATARTVLADANDKTDTSALERQVHALSDYRSMSGSAITTHIASTVDATTQVADQSASQDKADADAAAAAAAKAQADAEAQAAAERAAAEAAAAAERQAAANTVAGAKATASSMASSQYGWGSAQFQCLDHLWTKESGWDYQAVNPNGGATGIPQALPGSKMGTVAADWRTNATTQITWGLQYISAAYGTPCAAWAHSQATNFY</sequence>
<dbReference type="SUPFAM" id="SSF53955">
    <property type="entry name" value="Lysozyme-like"/>
    <property type="match status" value="1"/>
</dbReference>
<proteinExistence type="predicted"/>
<dbReference type="InterPro" id="IPR023346">
    <property type="entry name" value="Lysozyme-like_dom_sf"/>
</dbReference>